<name>A0A382A1Q8_9ZZZZ</name>
<dbReference type="AlphaFoldDB" id="A0A382A1Q8"/>
<accession>A0A382A1Q8</accession>
<reference evidence="1" key="1">
    <citation type="submission" date="2018-05" db="EMBL/GenBank/DDBJ databases">
        <authorList>
            <person name="Lanie J.A."/>
            <person name="Ng W.-L."/>
            <person name="Kazmierczak K.M."/>
            <person name="Andrzejewski T.M."/>
            <person name="Davidsen T.M."/>
            <person name="Wayne K.J."/>
            <person name="Tettelin H."/>
            <person name="Glass J.I."/>
            <person name="Rusch D."/>
            <person name="Podicherti R."/>
            <person name="Tsui H.-C.T."/>
            <person name="Winkler M.E."/>
        </authorList>
    </citation>
    <scope>NUCLEOTIDE SEQUENCE</scope>
</reference>
<proteinExistence type="predicted"/>
<gene>
    <name evidence="1" type="ORF">METZ01_LOCUS147946</name>
</gene>
<dbReference type="EMBL" id="UINC01023438">
    <property type="protein sequence ID" value="SVA95092.1"/>
    <property type="molecule type" value="Genomic_DNA"/>
</dbReference>
<sequence>MAFEIYKMGKLSDRLEEEAYLWVAYQICETYGLELKKNEYGYEQDVVDIMTEEHVKEIEQYLDTTYKDKNWIEPYANTALNSIVDRWRDENDKPWEPHIEPVDANKDVRDYDEIMPDGYPRTFKVPDV</sequence>
<organism evidence="1">
    <name type="scientific">marine metagenome</name>
    <dbReference type="NCBI Taxonomy" id="408172"/>
    <lineage>
        <taxon>unclassified sequences</taxon>
        <taxon>metagenomes</taxon>
        <taxon>ecological metagenomes</taxon>
    </lineage>
</organism>
<protein>
    <submittedName>
        <fullName evidence="1">Uncharacterized protein</fullName>
    </submittedName>
</protein>
<evidence type="ECO:0000313" key="1">
    <source>
        <dbReference type="EMBL" id="SVA95092.1"/>
    </source>
</evidence>